<dbReference type="Proteomes" id="UP000703893">
    <property type="component" value="Unassembled WGS sequence"/>
</dbReference>
<dbReference type="SUPFAM" id="SSF46626">
    <property type="entry name" value="Cytochrome c"/>
    <property type="match status" value="1"/>
</dbReference>
<evidence type="ECO:0000256" key="1">
    <source>
        <dbReference type="SAM" id="MobiDB-lite"/>
    </source>
</evidence>
<dbReference type="GO" id="GO:0020037">
    <property type="term" value="F:heme binding"/>
    <property type="evidence" value="ECO:0007669"/>
    <property type="project" value="InterPro"/>
</dbReference>
<sequence>MAVVAVSSLQARPQAAQAGGSPARTASSPGVQVQGDTSPRGLIDTYCATCHSERLKAGGLVLQGMDPAAVGGHEPTWEKVVRKLQAGAMPPPGSRRPEPAAYQGLLGGLQAALDREAQQAPDPGRPPVHRLNRLEYANAIR</sequence>
<dbReference type="EMBL" id="VGJX01000752">
    <property type="protein sequence ID" value="MBM3275858.1"/>
    <property type="molecule type" value="Genomic_DNA"/>
</dbReference>
<evidence type="ECO:0000313" key="2">
    <source>
        <dbReference type="EMBL" id="MBM3275858.1"/>
    </source>
</evidence>
<gene>
    <name evidence="2" type="ORF">FJZ00_11940</name>
</gene>
<dbReference type="AlphaFoldDB" id="A0A937X4V9"/>
<evidence type="ECO:0000313" key="3">
    <source>
        <dbReference type="Proteomes" id="UP000703893"/>
    </source>
</evidence>
<protein>
    <recommendedName>
        <fullName evidence="4">Cytochrome C Planctomycete-type domain-containing protein</fullName>
    </recommendedName>
</protein>
<organism evidence="2 3">
    <name type="scientific">Candidatus Tanganyikabacteria bacterium</name>
    <dbReference type="NCBI Taxonomy" id="2961651"/>
    <lineage>
        <taxon>Bacteria</taxon>
        <taxon>Bacillati</taxon>
        <taxon>Candidatus Sericytochromatia</taxon>
        <taxon>Candidatus Tanganyikabacteria</taxon>
    </lineage>
</organism>
<evidence type="ECO:0008006" key="4">
    <source>
        <dbReference type="Google" id="ProtNLM"/>
    </source>
</evidence>
<feature type="region of interest" description="Disordered" evidence="1">
    <location>
        <begin position="6"/>
        <end position="38"/>
    </location>
</feature>
<dbReference type="GO" id="GO:0009055">
    <property type="term" value="F:electron transfer activity"/>
    <property type="evidence" value="ECO:0007669"/>
    <property type="project" value="InterPro"/>
</dbReference>
<feature type="non-terminal residue" evidence="2">
    <location>
        <position position="141"/>
    </location>
</feature>
<reference evidence="2 3" key="1">
    <citation type="submission" date="2019-03" db="EMBL/GenBank/DDBJ databases">
        <title>Lake Tanganyika Metagenome-Assembled Genomes (MAGs).</title>
        <authorList>
            <person name="Tran P."/>
        </authorList>
    </citation>
    <scope>NUCLEOTIDE SEQUENCE [LARGE SCALE GENOMIC DNA]</scope>
    <source>
        <strain evidence="2">K_DeepCast_65m_m2_236</strain>
    </source>
</reference>
<feature type="compositionally biased region" description="Polar residues" evidence="1">
    <location>
        <begin position="24"/>
        <end position="37"/>
    </location>
</feature>
<accession>A0A937X4V9</accession>
<name>A0A937X4V9_9BACT</name>
<proteinExistence type="predicted"/>
<dbReference type="InterPro" id="IPR036909">
    <property type="entry name" value="Cyt_c-like_dom_sf"/>
</dbReference>
<comment type="caution">
    <text evidence="2">The sequence shown here is derived from an EMBL/GenBank/DDBJ whole genome shotgun (WGS) entry which is preliminary data.</text>
</comment>